<dbReference type="RefSeq" id="WP_077138450.1">
    <property type="nucleotide sequence ID" value="NZ_CABKVM010000011.1"/>
</dbReference>
<organism evidence="1 2">
    <name type="scientific">Allofournierella massiliensis</name>
    <dbReference type="NCBI Taxonomy" id="1650663"/>
    <lineage>
        <taxon>Bacteria</taxon>
        <taxon>Bacillati</taxon>
        <taxon>Bacillota</taxon>
        <taxon>Clostridia</taxon>
        <taxon>Eubacteriales</taxon>
        <taxon>Oscillospiraceae</taxon>
        <taxon>Allofournierella</taxon>
    </lineage>
</organism>
<dbReference type="EMBL" id="SLUM01000003">
    <property type="protein sequence ID" value="TCL60684.1"/>
    <property type="molecule type" value="Genomic_DNA"/>
</dbReference>
<dbReference type="AlphaFoldDB" id="A0A4R1R5A0"/>
<evidence type="ECO:0000313" key="1">
    <source>
        <dbReference type="EMBL" id="TCL60684.1"/>
    </source>
</evidence>
<dbReference type="InterPro" id="IPR017695">
    <property type="entry name" value="Se-dep_Mo_hydrolase_YqeB"/>
</dbReference>
<comment type="caution">
    <text evidence="1">The sequence shown here is derived from an EMBL/GenBank/DDBJ whole genome shotgun (WGS) entry which is preliminary data.</text>
</comment>
<reference evidence="1 2" key="1">
    <citation type="submission" date="2019-03" db="EMBL/GenBank/DDBJ databases">
        <title>Genomic Encyclopedia of Type Strains, Phase IV (KMG-IV): sequencing the most valuable type-strain genomes for metagenomic binning, comparative biology and taxonomic classification.</title>
        <authorList>
            <person name="Goeker M."/>
        </authorList>
    </citation>
    <scope>NUCLEOTIDE SEQUENCE [LARGE SCALE GENOMIC DNA]</scope>
    <source>
        <strain evidence="1 2">DSM 100451</strain>
    </source>
</reference>
<dbReference type="STRING" id="1650663.GCA_001486665_00355"/>
<sequence length="264" mass="27949">MLIVIRGAGDIATGIGWRLWQCGFDVAMTDLPRPTCIRRTVAFSTALEEGRYTVEGVIAVACPDLESARAALAERCVAVIPDPEGKCIKALQPAAVVDAVLAKKNLGTVITDAPLVIGVGPGFCAGQDCHYVVETKRGHRLGRVIEEGPAAPNSGLPGNIMGYTGERIIRSTVSGRFEPLCAIGDLVQAGQTVARVDGVELKVQIPGMIRGMLHEGIQVTPGFKCGDVDPRGREADYTTISDKARAVAGGVLEAILRRYGSRMQ</sequence>
<dbReference type="Proteomes" id="UP000295184">
    <property type="component" value="Unassembled WGS sequence"/>
</dbReference>
<dbReference type="NCBIfam" id="TIGR03309">
    <property type="entry name" value="matur_yqeB"/>
    <property type="match status" value="1"/>
</dbReference>
<dbReference type="OrthoDB" id="9815497at2"/>
<proteinExistence type="predicted"/>
<evidence type="ECO:0000313" key="2">
    <source>
        <dbReference type="Proteomes" id="UP000295184"/>
    </source>
</evidence>
<name>A0A4R1R5A0_9FIRM</name>
<protein>
    <submittedName>
        <fullName evidence="1">Xanthine dehydrogenase accessory factor</fullName>
    </submittedName>
</protein>
<accession>A0A4R1R5A0</accession>
<gene>
    <name evidence="1" type="ORF">EDD77_1035</name>
</gene>